<dbReference type="InterPro" id="IPR023213">
    <property type="entry name" value="CAT-like_dom_sf"/>
</dbReference>
<accession>A0A9Q0JWE4</accession>
<protein>
    <submittedName>
        <fullName evidence="5">Uncharacterized protein</fullName>
    </submittedName>
</protein>
<comment type="similarity">
    <text evidence="1">Belongs to the plant acyltransferase family.</text>
</comment>
<evidence type="ECO:0000256" key="2">
    <source>
        <dbReference type="ARBA" id="ARBA00022679"/>
    </source>
</evidence>
<dbReference type="Pfam" id="PF02458">
    <property type="entry name" value="Transferase"/>
    <property type="match status" value="1"/>
</dbReference>
<name>A0A9Q0JWE4_9MAGN</name>
<evidence type="ECO:0000256" key="4">
    <source>
        <dbReference type="SAM" id="MobiDB-lite"/>
    </source>
</evidence>
<keyword evidence="2" id="KW-0808">Transferase</keyword>
<proteinExistence type="inferred from homology"/>
<dbReference type="EMBL" id="JAMYWD010000012">
    <property type="protein sequence ID" value="KAJ4953987.1"/>
    <property type="molecule type" value="Genomic_DNA"/>
</dbReference>
<evidence type="ECO:0000256" key="1">
    <source>
        <dbReference type="ARBA" id="ARBA00009861"/>
    </source>
</evidence>
<dbReference type="Gene3D" id="3.30.559.10">
    <property type="entry name" value="Chloramphenicol acetyltransferase-like domain"/>
    <property type="match status" value="2"/>
</dbReference>
<dbReference type="Proteomes" id="UP001141806">
    <property type="component" value="Unassembled WGS sequence"/>
</dbReference>
<organism evidence="5 6">
    <name type="scientific">Protea cynaroides</name>
    <dbReference type="NCBI Taxonomy" id="273540"/>
    <lineage>
        <taxon>Eukaryota</taxon>
        <taxon>Viridiplantae</taxon>
        <taxon>Streptophyta</taxon>
        <taxon>Embryophyta</taxon>
        <taxon>Tracheophyta</taxon>
        <taxon>Spermatophyta</taxon>
        <taxon>Magnoliopsida</taxon>
        <taxon>Proteales</taxon>
        <taxon>Proteaceae</taxon>
        <taxon>Protea</taxon>
    </lineage>
</organism>
<comment type="caution">
    <text evidence="5">The sequence shown here is derived from an EMBL/GenBank/DDBJ whole genome shotgun (WGS) entry which is preliminary data.</text>
</comment>
<gene>
    <name evidence="5" type="ORF">NE237_030819</name>
</gene>
<evidence type="ECO:0000256" key="3">
    <source>
        <dbReference type="ARBA" id="ARBA00023315"/>
    </source>
</evidence>
<dbReference type="GO" id="GO:0016747">
    <property type="term" value="F:acyltransferase activity, transferring groups other than amino-acyl groups"/>
    <property type="evidence" value="ECO:0007669"/>
    <property type="project" value="TreeGrafter"/>
</dbReference>
<dbReference type="OrthoDB" id="671439at2759"/>
<dbReference type="AlphaFoldDB" id="A0A9Q0JWE4"/>
<keyword evidence="3" id="KW-0012">Acyltransferase</keyword>
<dbReference type="PANTHER" id="PTHR31642:SF11">
    <property type="entry name" value="SHIKIMATE O-HYDROXYCINNAMOYLTRANSFERASE"/>
    <property type="match status" value="1"/>
</dbReference>
<dbReference type="InterPro" id="IPR050317">
    <property type="entry name" value="Plant_Fungal_Acyltransferase"/>
</dbReference>
<evidence type="ECO:0000313" key="5">
    <source>
        <dbReference type="EMBL" id="KAJ4953987.1"/>
    </source>
</evidence>
<sequence length="346" mass="37977">MREGCCEVSTSGEVIDWVGGSREGWLCKEAGAADFAHFWGRWAWCQDESRGEGVNNGAPVVGYTKDVALDKQHRSLGTQTYMAGRLRKDEADGCVEINCNGEGASFVVAETSSDLEDLGDFAPSMELKMLLPLVPHFHYTDDITFDPLLLLQDPNGPTPTIEDIDYQISPSLKTPQETTKSHVDPGNITVAMFKIARDQLNILKTKTNSGEEEEEEEEGEGGEPGNTISYSSYEVLTGHLWRISCEARGLADDQETKLHIFINGRSRMHPPLPSGYVGNVIFPVTPIALSGDLIDNTGTYAAGKIHDALIRVDDEYLRSTIDYLELNPAPTVSLAESPNILILSWV</sequence>
<feature type="region of interest" description="Disordered" evidence="4">
    <location>
        <begin position="206"/>
        <end position="227"/>
    </location>
</feature>
<dbReference type="PANTHER" id="PTHR31642">
    <property type="entry name" value="TRICHOTHECENE 3-O-ACETYLTRANSFERASE"/>
    <property type="match status" value="1"/>
</dbReference>
<keyword evidence="6" id="KW-1185">Reference proteome</keyword>
<evidence type="ECO:0000313" key="6">
    <source>
        <dbReference type="Proteomes" id="UP001141806"/>
    </source>
</evidence>
<reference evidence="5" key="1">
    <citation type="journal article" date="2023" name="Plant J.">
        <title>The genome of the king protea, Protea cynaroides.</title>
        <authorList>
            <person name="Chang J."/>
            <person name="Duong T.A."/>
            <person name="Schoeman C."/>
            <person name="Ma X."/>
            <person name="Roodt D."/>
            <person name="Barker N."/>
            <person name="Li Z."/>
            <person name="Van de Peer Y."/>
            <person name="Mizrachi E."/>
        </authorList>
    </citation>
    <scope>NUCLEOTIDE SEQUENCE</scope>
    <source>
        <tissue evidence="5">Young leaves</tissue>
    </source>
</reference>
<feature type="compositionally biased region" description="Acidic residues" evidence="4">
    <location>
        <begin position="210"/>
        <end position="221"/>
    </location>
</feature>